<evidence type="ECO:0000313" key="4">
    <source>
        <dbReference type="EMBL" id="MBH5401625.1"/>
    </source>
</evidence>
<keyword evidence="1" id="KW-0175">Coiled coil</keyword>
<feature type="domain" description="AprE-like beta-barrel" evidence="3">
    <location>
        <begin position="310"/>
        <end position="402"/>
    </location>
</feature>
<dbReference type="RefSeq" id="WP_197962772.1">
    <property type="nucleotide sequence ID" value="NZ_JACCHP010000021.1"/>
</dbReference>
<evidence type="ECO:0000313" key="5">
    <source>
        <dbReference type="Proteomes" id="UP000807370"/>
    </source>
</evidence>
<feature type="transmembrane region" description="Helical" evidence="2">
    <location>
        <begin position="35"/>
        <end position="53"/>
    </location>
</feature>
<dbReference type="SUPFAM" id="SSF51230">
    <property type="entry name" value="Single hybrid motif"/>
    <property type="match status" value="1"/>
</dbReference>
<evidence type="ECO:0000256" key="2">
    <source>
        <dbReference type="SAM" id="Phobius"/>
    </source>
</evidence>
<organism evidence="4 5">
    <name type="scientific">Bradyrhizobium agreste</name>
    <dbReference type="NCBI Taxonomy" id="2751811"/>
    <lineage>
        <taxon>Bacteria</taxon>
        <taxon>Pseudomonadati</taxon>
        <taxon>Pseudomonadota</taxon>
        <taxon>Alphaproteobacteria</taxon>
        <taxon>Hyphomicrobiales</taxon>
        <taxon>Nitrobacteraceae</taxon>
        <taxon>Bradyrhizobium</taxon>
    </lineage>
</organism>
<dbReference type="Pfam" id="PF26002">
    <property type="entry name" value="Beta-barrel_AprE"/>
    <property type="match status" value="1"/>
</dbReference>
<dbReference type="InterPro" id="IPR011053">
    <property type="entry name" value="Single_hybrid_motif"/>
</dbReference>
<dbReference type="Gene3D" id="2.40.50.100">
    <property type="match status" value="1"/>
</dbReference>
<dbReference type="PANTHER" id="PTHR30386:SF28">
    <property type="entry name" value="EXPORTED PROTEIN"/>
    <property type="match status" value="1"/>
</dbReference>
<keyword evidence="2" id="KW-0812">Transmembrane</keyword>
<dbReference type="InterPro" id="IPR058982">
    <property type="entry name" value="Beta-barrel_AprE"/>
</dbReference>
<evidence type="ECO:0000256" key="1">
    <source>
        <dbReference type="SAM" id="Coils"/>
    </source>
</evidence>
<dbReference type="InterPro" id="IPR050739">
    <property type="entry name" value="MFP"/>
</dbReference>
<accession>A0ABS0PWP1</accession>
<dbReference type="EMBL" id="JACCHP010000021">
    <property type="protein sequence ID" value="MBH5401625.1"/>
    <property type="molecule type" value="Genomic_DNA"/>
</dbReference>
<gene>
    <name evidence="4" type="ORF">HZZ13_28115</name>
</gene>
<sequence>METRPSLFREEAVAFQQDNRGAGHVAALQPLSTKVISWFVSAAFGVLVAFLLVGQYARKETVAGYLTPTFGTAKIFVPQQPTLIQQGTIKDIHVREGQLVAEGDPLLTVETSQIAVNGQDVNATMLESLISQQERLNKQIEAEQERGSSERERLAALIRGLESEVAALHSQTKSQSERIAISEQFVAAGTDLRGKGYMADLELKRRQLAVLEQRQNLDALGQQLAARQNQMTETTYALRQLPIATAEKIQALRNELSLTEQRAAEINGRRAYVLRAPTSGRISTVQATVGQFADPRRLQMEIIPAESALRAELLVPTRAAGFIRPGLEVRILYDAFPYQQFGTYTGRVMQVSQTILTGADASGPIAPKEPVYKVSAALDRADIDAYGKRIPLQADMLLRADILLEKRSLMQWLLDPLLRLRR</sequence>
<protein>
    <submittedName>
        <fullName evidence="4">HlyD family efflux transporter periplasmic adaptor subunit</fullName>
    </submittedName>
</protein>
<reference evidence="4 5" key="1">
    <citation type="submission" date="2020-07" db="EMBL/GenBank/DDBJ databases">
        <title>Bradyrhizobium diversity isolated from nodules of indigenous legumes of Western Australia.</title>
        <authorList>
            <person name="Klepa M.S."/>
        </authorList>
    </citation>
    <scope>NUCLEOTIDE SEQUENCE [LARGE SCALE GENOMIC DNA]</scope>
    <source>
        <strain evidence="4 5">CNPSo 4010</strain>
    </source>
</reference>
<evidence type="ECO:0000259" key="3">
    <source>
        <dbReference type="Pfam" id="PF26002"/>
    </source>
</evidence>
<keyword evidence="5" id="KW-1185">Reference proteome</keyword>
<name>A0ABS0PWP1_9BRAD</name>
<keyword evidence="2" id="KW-1133">Transmembrane helix</keyword>
<dbReference type="PANTHER" id="PTHR30386">
    <property type="entry name" value="MEMBRANE FUSION SUBUNIT OF EMRAB-TOLC MULTIDRUG EFFLUX PUMP"/>
    <property type="match status" value="1"/>
</dbReference>
<feature type="coiled-coil region" evidence="1">
    <location>
        <begin position="123"/>
        <end position="171"/>
    </location>
</feature>
<proteinExistence type="predicted"/>
<dbReference type="PRINTS" id="PR01490">
    <property type="entry name" value="RTXTOXIND"/>
</dbReference>
<dbReference type="Proteomes" id="UP000807370">
    <property type="component" value="Unassembled WGS sequence"/>
</dbReference>
<comment type="caution">
    <text evidence="4">The sequence shown here is derived from an EMBL/GenBank/DDBJ whole genome shotgun (WGS) entry which is preliminary data.</text>
</comment>
<keyword evidence="2" id="KW-0472">Membrane</keyword>